<organism evidence="2 3">
    <name type="scientific">Limosilactobacillus mucosae DSM 13345</name>
    <dbReference type="NCBI Taxonomy" id="1423771"/>
    <lineage>
        <taxon>Bacteria</taxon>
        <taxon>Bacillati</taxon>
        <taxon>Bacillota</taxon>
        <taxon>Bacilli</taxon>
        <taxon>Lactobacillales</taxon>
        <taxon>Lactobacillaceae</taxon>
        <taxon>Limosilactobacillus</taxon>
    </lineage>
</organism>
<feature type="region of interest" description="Disordered" evidence="1">
    <location>
        <begin position="323"/>
        <end position="360"/>
    </location>
</feature>
<accession>A0A0R1NYR2</accession>
<dbReference type="PATRIC" id="fig|1423771.3.peg.442"/>
<protein>
    <submittedName>
        <fullName evidence="2">Uncharacterized protein</fullName>
    </submittedName>
</protein>
<reference evidence="2 3" key="1">
    <citation type="journal article" date="2015" name="Genome Announc.">
        <title>Expanding the biotechnology potential of lactobacilli through comparative genomics of 213 strains and associated genera.</title>
        <authorList>
            <person name="Sun Z."/>
            <person name="Harris H.M."/>
            <person name="McCann A."/>
            <person name="Guo C."/>
            <person name="Argimon S."/>
            <person name="Zhang W."/>
            <person name="Yang X."/>
            <person name="Jeffery I.B."/>
            <person name="Cooney J.C."/>
            <person name="Kagawa T.F."/>
            <person name="Liu W."/>
            <person name="Song Y."/>
            <person name="Salvetti E."/>
            <person name="Wrobel A."/>
            <person name="Rasinkangas P."/>
            <person name="Parkhill J."/>
            <person name="Rea M.C."/>
            <person name="O'Sullivan O."/>
            <person name="Ritari J."/>
            <person name="Douillard F.P."/>
            <person name="Paul Ross R."/>
            <person name="Yang R."/>
            <person name="Briner A.E."/>
            <person name="Felis G.E."/>
            <person name="de Vos W.M."/>
            <person name="Barrangou R."/>
            <person name="Klaenhammer T.R."/>
            <person name="Caufield P.W."/>
            <person name="Cui Y."/>
            <person name="Zhang H."/>
            <person name="O'Toole P.W."/>
        </authorList>
    </citation>
    <scope>NUCLEOTIDE SEQUENCE [LARGE SCALE GENOMIC DNA]</scope>
    <source>
        <strain evidence="2 3">DSM 13345</strain>
    </source>
</reference>
<gene>
    <name evidence="2" type="ORF">FC47_GL000433</name>
</gene>
<dbReference type="AlphaFoldDB" id="A0A0R1NYR2"/>
<dbReference type="Proteomes" id="UP000050901">
    <property type="component" value="Unassembled WGS sequence"/>
</dbReference>
<name>A0A0R1NYR2_LIMMU</name>
<evidence type="ECO:0000313" key="2">
    <source>
        <dbReference type="EMBL" id="KRL25360.1"/>
    </source>
</evidence>
<feature type="compositionally biased region" description="Basic residues" evidence="1">
    <location>
        <begin position="350"/>
        <end position="360"/>
    </location>
</feature>
<evidence type="ECO:0000313" key="3">
    <source>
        <dbReference type="Proteomes" id="UP000050901"/>
    </source>
</evidence>
<proteinExistence type="predicted"/>
<dbReference type="EMBL" id="AZEQ01000012">
    <property type="protein sequence ID" value="KRL25360.1"/>
    <property type="molecule type" value="Genomic_DNA"/>
</dbReference>
<evidence type="ECO:0000256" key="1">
    <source>
        <dbReference type="SAM" id="MobiDB-lite"/>
    </source>
</evidence>
<sequence length="360" mass="41576">MKVLMEYQQNQAHVQAFLVDAAFDRLSKNQQEHAQRILQQVNQLMADRHQLDDCHWTGAALAAVLDHELYQDGQAPYRQVISTIPVLKAYQKFLKVEHVKELAQVMDEHRKTMQANWKAAADQPATGKAPREWTPENYLAWQKTMVAVAPKAALLKNIEGLDETDEQYLIDEFLTLMNQEAHQWPDGWTFEALQQVLGMTMPLDPHIKPYQIIKIVALFDAFFDYLHQQGDLNDDQYAIAKRTLLHMQPAQEALASLDRKDRLTQLVLSLAQAEGVDINDRETAQKWMVTHRTLLTSFVGTIMHPWRDYDAREQNNEMVKRVAEKRTASQTPAAKTVKGKKHPPVGISFRNRRQKSRRKH</sequence>
<comment type="caution">
    <text evidence="2">The sequence shown here is derived from an EMBL/GenBank/DDBJ whole genome shotgun (WGS) entry which is preliminary data.</text>
</comment>